<dbReference type="GO" id="GO:0045892">
    <property type="term" value="P:negative regulation of DNA-templated transcription"/>
    <property type="evidence" value="ECO:0007669"/>
    <property type="project" value="UniProtKB-ARBA"/>
</dbReference>
<dbReference type="EMBL" id="JABSTU010000004">
    <property type="protein sequence ID" value="KAH8034618.1"/>
    <property type="molecule type" value="Genomic_DNA"/>
</dbReference>
<evidence type="ECO:0000256" key="12">
    <source>
        <dbReference type="PROSITE-ProRule" id="PRU00267"/>
    </source>
</evidence>
<feature type="compositionally biased region" description="Low complexity" evidence="13">
    <location>
        <begin position="710"/>
        <end position="730"/>
    </location>
</feature>
<dbReference type="CDD" id="cd21996">
    <property type="entry name" value="HMG-box_TCF7-like"/>
    <property type="match status" value="1"/>
</dbReference>
<comment type="subunit">
    <text evidence="10">Binds to the beta-catenin homolog arm or to gro.</text>
</comment>
<dbReference type="GO" id="GO:0001222">
    <property type="term" value="F:transcription corepressor binding"/>
    <property type="evidence" value="ECO:0007669"/>
    <property type="project" value="UniProtKB-ARBA"/>
</dbReference>
<evidence type="ECO:0000259" key="14">
    <source>
        <dbReference type="PROSITE" id="PS50118"/>
    </source>
</evidence>
<dbReference type="GO" id="GO:0000785">
    <property type="term" value="C:chromatin"/>
    <property type="evidence" value="ECO:0007669"/>
    <property type="project" value="TreeGrafter"/>
</dbReference>
<feature type="domain" description="HMG box" evidence="14">
    <location>
        <begin position="493"/>
        <end position="561"/>
    </location>
</feature>
<dbReference type="InterPro" id="IPR036910">
    <property type="entry name" value="HMG_box_dom_sf"/>
</dbReference>
<feature type="compositionally biased region" description="Low complexity" evidence="13">
    <location>
        <begin position="461"/>
        <end position="480"/>
    </location>
</feature>
<evidence type="ECO:0000256" key="7">
    <source>
        <dbReference type="ARBA" id="ARBA00023163"/>
    </source>
</evidence>
<reference evidence="15" key="1">
    <citation type="journal article" date="2020" name="Cell">
        <title>Large-Scale Comparative Analyses of Tick Genomes Elucidate Their Genetic Diversity and Vector Capacities.</title>
        <authorList>
            <consortium name="Tick Genome and Microbiome Consortium (TIGMIC)"/>
            <person name="Jia N."/>
            <person name="Wang J."/>
            <person name="Shi W."/>
            <person name="Du L."/>
            <person name="Sun Y."/>
            <person name="Zhan W."/>
            <person name="Jiang J.F."/>
            <person name="Wang Q."/>
            <person name="Zhang B."/>
            <person name="Ji P."/>
            <person name="Bell-Sakyi L."/>
            <person name="Cui X.M."/>
            <person name="Yuan T.T."/>
            <person name="Jiang B.G."/>
            <person name="Yang W.F."/>
            <person name="Lam T.T."/>
            <person name="Chang Q.C."/>
            <person name="Ding S.J."/>
            <person name="Wang X.J."/>
            <person name="Zhu J.G."/>
            <person name="Ruan X.D."/>
            <person name="Zhao L."/>
            <person name="Wei J.T."/>
            <person name="Ye R.Z."/>
            <person name="Que T.C."/>
            <person name="Du C.H."/>
            <person name="Zhou Y.H."/>
            <person name="Cheng J.X."/>
            <person name="Dai P.F."/>
            <person name="Guo W.B."/>
            <person name="Han X.H."/>
            <person name="Huang E.J."/>
            <person name="Li L.F."/>
            <person name="Wei W."/>
            <person name="Gao Y.C."/>
            <person name="Liu J.Z."/>
            <person name="Shao H.Z."/>
            <person name="Wang X."/>
            <person name="Wang C.C."/>
            <person name="Yang T.C."/>
            <person name="Huo Q.B."/>
            <person name="Li W."/>
            <person name="Chen H.Y."/>
            <person name="Chen S.E."/>
            <person name="Zhou L.G."/>
            <person name="Ni X.B."/>
            <person name="Tian J.H."/>
            <person name="Sheng Y."/>
            <person name="Liu T."/>
            <person name="Pan Y.S."/>
            <person name="Xia L.Y."/>
            <person name="Li J."/>
            <person name="Zhao F."/>
            <person name="Cao W.C."/>
        </authorList>
    </citation>
    <scope>NUCLEOTIDE SEQUENCE</scope>
    <source>
        <strain evidence="15">Rmic-2018</strain>
    </source>
</reference>
<dbReference type="GO" id="GO:0007435">
    <property type="term" value="P:salivary gland morphogenesis"/>
    <property type="evidence" value="ECO:0007669"/>
    <property type="project" value="UniProtKB-ARBA"/>
</dbReference>
<feature type="compositionally biased region" description="Pro residues" evidence="13">
    <location>
        <begin position="450"/>
        <end position="460"/>
    </location>
</feature>
<dbReference type="Proteomes" id="UP000821866">
    <property type="component" value="Chromosome 2"/>
</dbReference>
<evidence type="ECO:0000256" key="3">
    <source>
        <dbReference type="ARBA" id="ARBA00022687"/>
    </source>
</evidence>
<comment type="caution">
    <text evidence="15">The sequence shown here is derived from an EMBL/GenBank/DDBJ whole genome shotgun (WGS) entry which is preliminary data.</text>
</comment>
<keyword evidence="8 12" id="KW-0539">Nucleus</keyword>
<keyword evidence="3" id="KW-0879">Wnt signaling pathway</keyword>
<protein>
    <recommendedName>
        <fullName evidence="11">dTCF</fullName>
    </recommendedName>
</protein>
<dbReference type="GO" id="GO:0000978">
    <property type="term" value="F:RNA polymerase II cis-regulatory region sequence-specific DNA binding"/>
    <property type="evidence" value="ECO:0007669"/>
    <property type="project" value="TreeGrafter"/>
</dbReference>
<keyword evidence="6" id="KW-0010">Activator</keyword>
<evidence type="ECO:0000256" key="5">
    <source>
        <dbReference type="ARBA" id="ARBA00023125"/>
    </source>
</evidence>
<dbReference type="SMART" id="SM01366">
    <property type="entry name" value="c-clamp"/>
    <property type="match status" value="1"/>
</dbReference>
<dbReference type="GO" id="GO:0060070">
    <property type="term" value="P:canonical Wnt signaling pathway"/>
    <property type="evidence" value="ECO:0007669"/>
    <property type="project" value="TreeGrafter"/>
</dbReference>
<feature type="region of interest" description="Disordered" evidence="13">
    <location>
        <begin position="386"/>
        <end position="493"/>
    </location>
</feature>
<dbReference type="Pfam" id="PF00505">
    <property type="entry name" value="HMG_box"/>
    <property type="match status" value="1"/>
</dbReference>
<dbReference type="GO" id="GO:0007500">
    <property type="term" value="P:mesodermal cell fate determination"/>
    <property type="evidence" value="ECO:0007669"/>
    <property type="project" value="UniProtKB-ARBA"/>
</dbReference>
<feature type="region of interest" description="Disordered" evidence="13">
    <location>
        <begin position="569"/>
        <end position="588"/>
    </location>
</feature>
<keyword evidence="7" id="KW-0804">Transcription</keyword>
<evidence type="ECO:0000256" key="13">
    <source>
        <dbReference type="SAM" id="MobiDB-lite"/>
    </source>
</evidence>
<keyword evidence="4" id="KW-0805">Transcription regulation</keyword>
<evidence type="ECO:0000313" key="15">
    <source>
        <dbReference type="EMBL" id="KAH8034618.1"/>
    </source>
</evidence>
<dbReference type="GO" id="GO:0000981">
    <property type="term" value="F:DNA-binding transcription factor activity, RNA polymerase II-specific"/>
    <property type="evidence" value="ECO:0007669"/>
    <property type="project" value="TreeGrafter"/>
</dbReference>
<dbReference type="GO" id="GO:0035277">
    <property type="term" value="P:spiracle morphogenesis, open tracheal system"/>
    <property type="evidence" value="ECO:0007669"/>
    <property type="project" value="UniProtKB-ARBA"/>
</dbReference>
<dbReference type="GO" id="GO:0072091">
    <property type="term" value="P:regulation of stem cell proliferation"/>
    <property type="evidence" value="ECO:0007669"/>
    <property type="project" value="UniProtKB-ARBA"/>
</dbReference>
<evidence type="ECO:0000256" key="10">
    <source>
        <dbReference type="ARBA" id="ARBA00061799"/>
    </source>
</evidence>
<dbReference type="FunFam" id="1.10.30.10:FF:000001">
    <property type="entry name" value="transcription factor 7 isoform X2"/>
    <property type="match status" value="1"/>
</dbReference>
<proteinExistence type="inferred from homology"/>
<evidence type="ECO:0000256" key="6">
    <source>
        <dbReference type="ARBA" id="ARBA00023159"/>
    </source>
</evidence>
<organism evidence="15 16">
    <name type="scientific">Rhipicephalus microplus</name>
    <name type="common">Cattle tick</name>
    <name type="synonym">Boophilus microplus</name>
    <dbReference type="NCBI Taxonomy" id="6941"/>
    <lineage>
        <taxon>Eukaryota</taxon>
        <taxon>Metazoa</taxon>
        <taxon>Ecdysozoa</taxon>
        <taxon>Arthropoda</taxon>
        <taxon>Chelicerata</taxon>
        <taxon>Arachnida</taxon>
        <taxon>Acari</taxon>
        <taxon>Parasitiformes</taxon>
        <taxon>Ixodida</taxon>
        <taxon>Ixodoidea</taxon>
        <taxon>Ixodidae</taxon>
        <taxon>Rhipicephalinae</taxon>
        <taxon>Rhipicephalus</taxon>
        <taxon>Boophilus</taxon>
    </lineage>
</organism>
<dbReference type="PANTHER" id="PTHR10373:SF38">
    <property type="entry name" value="PROTEIN PANGOLIN, ISOFORM J"/>
    <property type="match status" value="1"/>
</dbReference>
<dbReference type="SMART" id="SM00398">
    <property type="entry name" value="HMG"/>
    <property type="match status" value="1"/>
</dbReference>
<keyword evidence="5 12" id="KW-0238">DNA-binding</keyword>
<dbReference type="PANTHER" id="PTHR10373">
    <property type="entry name" value="TRANSCRIPTION FACTOR 7 FAMILY MEMBER"/>
    <property type="match status" value="1"/>
</dbReference>
<evidence type="ECO:0000313" key="16">
    <source>
        <dbReference type="Proteomes" id="UP000821866"/>
    </source>
</evidence>
<dbReference type="GO" id="GO:1990907">
    <property type="term" value="C:beta-catenin-TCF complex"/>
    <property type="evidence" value="ECO:0007669"/>
    <property type="project" value="TreeGrafter"/>
</dbReference>
<accession>A0A9J6EJR3</accession>
<feature type="region of interest" description="Disordered" evidence="13">
    <location>
        <begin position="621"/>
        <end position="730"/>
    </location>
</feature>
<comment type="subcellular location">
    <subcellularLocation>
        <location evidence="1">Nucleus</location>
    </subcellularLocation>
</comment>
<evidence type="ECO:0000256" key="2">
    <source>
        <dbReference type="ARBA" id="ARBA00006569"/>
    </source>
</evidence>
<reference evidence="15" key="2">
    <citation type="submission" date="2021-09" db="EMBL/GenBank/DDBJ databases">
        <authorList>
            <person name="Jia N."/>
            <person name="Wang J."/>
            <person name="Shi W."/>
            <person name="Du L."/>
            <person name="Sun Y."/>
            <person name="Zhan W."/>
            <person name="Jiang J."/>
            <person name="Wang Q."/>
            <person name="Zhang B."/>
            <person name="Ji P."/>
            <person name="Sakyi L.B."/>
            <person name="Cui X."/>
            <person name="Yuan T."/>
            <person name="Jiang B."/>
            <person name="Yang W."/>
            <person name="Lam T.T.-Y."/>
            <person name="Chang Q."/>
            <person name="Ding S."/>
            <person name="Wang X."/>
            <person name="Zhu J."/>
            <person name="Ruan X."/>
            <person name="Zhao L."/>
            <person name="Wei J."/>
            <person name="Que T."/>
            <person name="Du C."/>
            <person name="Cheng J."/>
            <person name="Dai P."/>
            <person name="Han X."/>
            <person name="Huang E."/>
            <person name="Gao Y."/>
            <person name="Liu J."/>
            <person name="Shao H."/>
            <person name="Ye R."/>
            <person name="Li L."/>
            <person name="Wei W."/>
            <person name="Wang X."/>
            <person name="Wang C."/>
            <person name="Huo Q."/>
            <person name="Li W."/>
            <person name="Guo W."/>
            <person name="Chen H."/>
            <person name="Chen S."/>
            <person name="Zhou L."/>
            <person name="Zhou L."/>
            <person name="Ni X."/>
            <person name="Tian J."/>
            <person name="Zhou Y."/>
            <person name="Sheng Y."/>
            <person name="Liu T."/>
            <person name="Pan Y."/>
            <person name="Xia L."/>
            <person name="Li J."/>
            <person name="Zhao F."/>
            <person name="Cao W."/>
        </authorList>
    </citation>
    <scope>NUCLEOTIDE SEQUENCE</scope>
    <source>
        <strain evidence="15">Rmic-2018</strain>
        <tissue evidence="15">Larvae</tissue>
    </source>
</reference>
<evidence type="ECO:0000256" key="11">
    <source>
        <dbReference type="ARBA" id="ARBA00080285"/>
    </source>
</evidence>
<sequence length="730" mass="79314">MALGFGTLAIRMKPLLVARHCRVGFALADELVLACALASLRTGQREVGIRLAAVDPSPSRRSPPSGNRGRHWPCICLCRHAADTIAMVARARMEERSVRSAGINTLRARPFFPIFSPANCEEGLLWRVPIHGQLCRRLIAQLLPWLGAAAAAPPPPSAAVSRPGIVVAPRMIERRARHVQARISRWSRLLKRLLSRGRHSRPGVSALAPPFSVAVPPRSRAPLIGSVHLTICADTRQGAPAERGGQPRCRLRAADPGKILSLLICASKGPMVASPHPGSPLNFMVYNETFSQPPPAHMGIPPVHIDPKTGIPRPSVYPLTSPGQYTHSMFSQEFAQQLHWHSAAAGMYPMPPMASGGFRGGSSYAPPLPRINPPLLPSSIMPHGLHPALVTPGPKQELSSPLPDTSVGPAFPRHPLAMYHPLDSKCNQGRPSSRGDLVNGVSGLNGHGSGPPPSQPPGHPPSNGSSSSSQPHQPQQQQHNGTEKKPQKPTNHVKKPLNAFMLYMKEMRAKVVAECTLKESAAINQILGRRWHSLSREEQSKYYEMARKERQIHMQLYPGWTARDNYAINSKKKKRKKDKSQDADLNNPKKCRARFGLDQQSDWCKPCRRKKKCIRYQEGLDGNANESEDNIGSVEAPTPESHTSHGGGDTTTTTSTGSPCTSLGTPEPSPGPPARRADCYSLNKHHPLSVHHLTGQPLVKREPDDAVDILTPPSTDSSTTPSSLPLLTVT</sequence>
<comment type="similarity">
    <text evidence="2">Belongs to the TCF/LEF family.</text>
</comment>
<dbReference type="AlphaFoldDB" id="A0A9J6EJR3"/>
<name>A0A9J6EJR3_RHIMP</name>
<evidence type="ECO:0000256" key="8">
    <source>
        <dbReference type="ARBA" id="ARBA00023242"/>
    </source>
</evidence>
<dbReference type="InterPro" id="IPR024940">
    <property type="entry name" value="TCF/LEF"/>
</dbReference>
<feature type="compositionally biased region" description="Low complexity" evidence="13">
    <location>
        <begin position="650"/>
        <end position="665"/>
    </location>
</feature>
<dbReference type="GO" id="GO:0019900">
    <property type="term" value="F:kinase binding"/>
    <property type="evidence" value="ECO:0007669"/>
    <property type="project" value="UniProtKB-ARBA"/>
</dbReference>
<feature type="DNA-binding region" description="HMG box" evidence="12">
    <location>
        <begin position="493"/>
        <end position="561"/>
    </location>
</feature>
<comment type="function">
    <text evidence="9">Segment polarity protein. Functions together with arm to transduce the Wingless (Wg) signal in embryos and in developing adult tissues. Acts as a transcriptional activator, but in the absence of arm, it binds to gro and acts as a transcriptional repressor of wg-responsive genes.</text>
</comment>
<evidence type="ECO:0000256" key="9">
    <source>
        <dbReference type="ARBA" id="ARBA00053480"/>
    </source>
</evidence>
<evidence type="ECO:0000256" key="4">
    <source>
        <dbReference type="ARBA" id="ARBA00023015"/>
    </source>
</evidence>
<evidence type="ECO:0000256" key="1">
    <source>
        <dbReference type="ARBA" id="ARBA00004123"/>
    </source>
</evidence>
<dbReference type="SUPFAM" id="SSF47095">
    <property type="entry name" value="HMG-box"/>
    <property type="match status" value="1"/>
</dbReference>
<keyword evidence="16" id="KW-1185">Reference proteome</keyword>
<dbReference type="Gene3D" id="1.10.30.10">
    <property type="entry name" value="High mobility group box domain"/>
    <property type="match status" value="1"/>
</dbReference>
<dbReference type="VEuPathDB" id="VectorBase:LOC119161120"/>
<dbReference type="InterPro" id="IPR009071">
    <property type="entry name" value="HMG_box_dom"/>
</dbReference>
<dbReference type="GO" id="GO:0010628">
    <property type="term" value="P:positive regulation of gene expression"/>
    <property type="evidence" value="ECO:0007669"/>
    <property type="project" value="UniProtKB-ARBA"/>
</dbReference>
<dbReference type="PROSITE" id="PS50118">
    <property type="entry name" value="HMG_BOX_2"/>
    <property type="match status" value="1"/>
</dbReference>
<gene>
    <name evidence="15" type="ORF">HPB51_026145</name>
</gene>